<sequence>MSKHFYNGILYQIEYQPQLSNNDYTQHKVYHIKTNDENYPHARKAIASIMESELGYEKEAIWNEGLYQLKNDKEPSILNALHVYYKFSYNEELNVYVYTFVRPYDD</sequence>
<proteinExistence type="predicted"/>
<evidence type="ECO:0000313" key="1">
    <source>
        <dbReference type="EMBL" id="QOR59649.1"/>
    </source>
</evidence>
<evidence type="ECO:0000313" key="2">
    <source>
        <dbReference type="Proteomes" id="UP000594055"/>
    </source>
</evidence>
<reference evidence="1 2" key="1">
    <citation type="submission" date="2020-07" db="EMBL/GenBank/DDBJ databases">
        <title>Taxonomic proposal: Crassvirales, a new order of highly abundant and diverse bacterial viruses.</title>
        <authorList>
            <person name="Shkoporov A.N."/>
            <person name="Stockdale S.R."/>
            <person name="Guerin E."/>
            <person name="Ross R.P."/>
            <person name="Hill C."/>
        </authorList>
    </citation>
    <scope>NUCLEOTIDE SEQUENCE [LARGE SCALE GENOMIC DNA]</scope>
</reference>
<dbReference type="RefSeq" id="YP_010111807.1">
    <property type="nucleotide sequence ID" value="NC_055885.1"/>
</dbReference>
<organism evidence="1 2">
    <name type="scientific">uncultured phage cr128_1</name>
    <dbReference type="NCBI Taxonomy" id="2772076"/>
    <lineage>
        <taxon>Viruses</taxon>
        <taxon>Duplodnaviria</taxon>
        <taxon>Heunggongvirae</taxon>
        <taxon>Uroviricota</taxon>
        <taxon>Caudoviricetes</taxon>
        <taxon>Crassvirales</taxon>
        <taxon>Steigviridae</taxon>
        <taxon>Asinivirinae</taxon>
        <taxon>Mahlunavirus</taxon>
        <taxon>Mahlunavirus rarus</taxon>
    </lineage>
</organism>
<dbReference type="GeneID" id="65130259"/>
<dbReference type="Proteomes" id="UP000594055">
    <property type="component" value="Segment"/>
</dbReference>
<accession>A0A7M1S1D9</accession>
<dbReference type="KEGG" id="vg:65130259"/>
<keyword evidence="2" id="KW-1185">Reference proteome</keyword>
<name>A0A7M1S1D9_9CAUD</name>
<protein>
    <submittedName>
        <fullName evidence="1">Uncharacterized protein</fullName>
    </submittedName>
</protein>
<dbReference type="EMBL" id="MT774392">
    <property type="protein sequence ID" value="QOR59649.1"/>
    <property type="molecule type" value="Genomic_DNA"/>
</dbReference>